<evidence type="ECO:0000313" key="2">
    <source>
        <dbReference type="EMBL" id="WED42259.1"/>
    </source>
</evidence>
<dbReference type="Gene3D" id="1.10.12.10">
    <property type="entry name" value="Lyase 2-enoyl-coa Hydratase, Chain A, domain 2"/>
    <property type="match status" value="1"/>
</dbReference>
<dbReference type="Proteomes" id="UP001222087">
    <property type="component" value="Chromosome"/>
</dbReference>
<dbReference type="RefSeq" id="WP_275088084.1">
    <property type="nucleotide sequence ID" value="NZ_CP119078.1"/>
</dbReference>
<gene>
    <name evidence="2" type="ORF">PXX05_10005</name>
</gene>
<dbReference type="InterPro" id="IPR001753">
    <property type="entry name" value="Enoyl-CoA_hydra/iso"/>
</dbReference>
<dbReference type="InterPro" id="IPR014748">
    <property type="entry name" value="Enoyl-CoA_hydra_C"/>
</dbReference>
<dbReference type="EMBL" id="CP119078">
    <property type="protein sequence ID" value="WED42259.1"/>
    <property type="molecule type" value="Genomic_DNA"/>
</dbReference>
<proteinExistence type="inferred from homology"/>
<dbReference type="CDD" id="cd06558">
    <property type="entry name" value="crotonase-like"/>
    <property type="match status" value="1"/>
</dbReference>
<reference evidence="2 3" key="1">
    <citation type="submission" date="2023-02" db="EMBL/GenBank/DDBJ databases">
        <title>Genome Sequence of L. cardiaca H63T.</title>
        <authorList>
            <person name="Lopez A.E."/>
            <person name="Cianciotto N.P."/>
        </authorList>
    </citation>
    <scope>NUCLEOTIDE SEQUENCE [LARGE SCALE GENOMIC DNA]</scope>
    <source>
        <strain evidence="2 3">H63</strain>
    </source>
</reference>
<dbReference type="SUPFAM" id="SSF52096">
    <property type="entry name" value="ClpP/crotonase"/>
    <property type="match status" value="1"/>
</dbReference>
<evidence type="ECO:0000313" key="3">
    <source>
        <dbReference type="Proteomes" id="UP001222087"/>
    </source>
</evidence>
<dbReference type="InterPro" id="IPR029045">
    <property type="entry name" value="ClpP/crotonase-like_dom_sf"/>
</dbReference>
<dbReference type="InterPro" id="IPR051683">
    <property type="entry name" value="Enoyl-CoA_Hydratase/Isomerase"/>
</dbReference>
<evidence type="ECO:0000256" key="1">
    <source>
        <dbReference type="ARBA" id="ARBA00005254"/>
    </source>
</evidence>
<name>A0ABY8ANH9_9GAMM</name>
<protein>
    <submittedName>
        <fullName evidence="2">Enoyl-CoA hydratase-related protein</fullName>
    </submittedName>
</protein>
<comment type="similarity">
    <text evidence="1">Belongs to the enoyl-CoA hydratase/isomerase family.</text>
</comment>
<keyword evidence="3" id="KW-1185">Reference proteome</keyword>
<organism evidence="2 3">
    <name type="scientific">Legionella cardiaca</name>
    <dbReference type="NCBI Taxonomy" id="1071983"/>
    <lineage>
        <taxon>Bacteria</taxon>
        <taxon>Pseudomonadati</taxon>
        <taxon>Pseudomonadota</taxon>
        <taxon>Gammaproteobacteria</taxon>
        <taxon>Legionellales</taxon>
        <taxon>Legionellaceae</taxon>
        <taxon>Legionella</taxon>
    </lineage>
</organism>
<dbReference type="Gene3D" id="3.90.226.10">
    <property type="entry name" value="2-enoyl-CoA Hydratase, Chain A, domain 1"/>
    <property type="match status" value="1"/>
</dbReference>
<accession>A0ABY8ANH9</accession>
<dbReference type="Pfam" id="PF00378">
    <property type="entry name" value="ECH_1"/>
    <property type="match status" value="1"/>
</dbReference>
<sequence>MTDLLLSELHNHIFIITLNRVDKHNAFDDNLLATLQTTLDEAINNPLVRVILLRSNGRHFSAGADLGWMQRMAQFSEEENLRDAMVLARVMSTLNQSPKPTIAIVQGAAFGGGAGLAAACDITIAATTARFCFSEVKLGLIPAVISPYVVKAIGERAAKWLFITAETFDAEHAKQLGLVHHCVAENELWGFSLTFAEQMTKLAPLAVRDCKLLVTDVANKPIDEELLRYTATLIAKKRVSAEGQQGLHAFLNKETPNWN</sequence>
<dbReference type="PANTHER" id="PTHR42964">
    <property type="entry name" value="ENOYL-COA HYDRATASE"/>
    <property type="match status" value="1"/>
</dbReference>
<dbReference type="PANTHER" id="PTHR42964:SF1">
    <property type="entry name" value="POLYKETIDE BIOSYNTHESIS ENOYL-COA HYDRATASE PKSH-RELATED"/>
    <property type="match status" value="1"/>
</dbReference>